<evidence type="ECO:0000256" key="5">
    <source>
        <dbReference type="ARBA" id="ARBA00023136"/>
    </source>
</evidence>
<comment type="caution">
    <text evidence="9">The sequence shown here is derived from an EMBL/GenBank/DDBJ whole genome shotgun (WGS) entry which is preliminary data.</text>
</comment>
<dbReference type="GO" id="GO:0072546">
    <property type="term" value="C:EMC complex"/>
    <property type="evidence" value="ECO:0007669"/>
    <property type="project" value="TreeGrafter"/>
</dbReference>
<proteinExistence type="predicted"/>
<dbReference type="InterPro" id="IPR019008">
    <property type="entry name" value="Beta_sandwich_EMC7"/>
</dbReference>
<evidence type="ECO:0000256" key="6">
    <source>
        <dbReference type="SAM" id="Phobius"/>
    </source>
</evidence>
<feature type="chain" id="PRO_5041397861" description="ER membrane protein complex subunit 7 beta-sandwich domain-containing protein" evidence="7">
    <location>
        <begin position="19"/>
        <end position="234"/>
    </location>
</feature>
<evidence type="ECO:0000256" key="1">
    <source>
        <dbReference type="ARBA" id="ARBA00004167"/>
    </source>
</evidence>
<feature type="transmembrane region" description="Helical" evidence="6">
    <location>
        <begin position="140"/>
        <end position="162"/>
    </location>
</feature>
<sequence>MHLSIPLSLSTLVTLALSTSLTLYLPTKPNPFTLPANTHATLTSLHTRHSAPLSSINTFVFHNVTPGDSYLVDVYSPGHAYQPLRVDVLPDGEIKAWETFRGGDWGNKGEELGVKEGGGGKGVELRALGPKTYFMERPKFSILTILKNPMILMGLVSMVMFIGMPKLMENMDPELKAEFEQHQREGPMNAIFGAATGQAQQQQSPLSNFDMAAYLAGSGKKEGSGSGTAQGVKR</sequence>
<evidence type="ECO:0000256" key="3">
    <source>
        <dbReference type="ARBA" id="ARBA00022729"/>
    </source>
</evidence>
<dbReference type="InterPro" id="IPR039163">
    <property type="entry name" value="EMC7"/>
</dbReference>
<keyword evidence="10" id="KW-1185">Reference proteome</keyword>
<keyword evidence="3 7" id="KW-0732">Signal</keyword>
<evidence type="ECO:0000256" key="2">
    <source>
        <dbReference type="ARBA" id="ARBA00022692"/>
    </source>
</evidence>
<evidence type="ECO:0000313" key="9">
    <source>
        <dbReference type="EMBL" id="KAK0385870.1"/>
    </source>
</evidence>
<organism evidence="9 10">
    <name type="scientific">Sarocladium strictum</name>
    <name type="common">Black bundle disease fungus</name>
    <name type="synonym">Acremonium strictum</name>
    <dbReference type="NCBI Taxonomy" id="5046"/>
    <lineage>
        <taxon>Eukaryota</taxon>
        <taxon>Fungi</taxon>
        <taxon>Dikarya</taxon>
        <taxon>Ascomycota</taxon>
        <taxon>Pezizomycotina</taxon>
        <taxon>Sordariomycetes</taxon>
        <taxon>Hypocreomycetidae</taxon>
        <taxon>Hypocreales</taxon>
        <taxon>Sarocladiaceae</taxon>
        <taxon>Sarocladium</taxon>
    </lineage>
</organism>
<feature type="signal peptide" evidence="7">
    <location>
        <begin position="1"/>
        <end position="18"/>
    </location>
</feature>
<evidence type="ECO:0000256" key="7">
    <source>
        <dbReference type="SAM" id="SignalP"/>
    </source>
</evidence>
<protein>
    <recommendedName>
        <fullName evidence="8">ER membrane protein complex subunit 7 beta-sandwich domain-containing protein</fullName>
    </recommendedName>
</protein>
<dbReference type="AlphaFoldDB" id="A0AA39GEI6"/>
<keyword evidence="5 6" id="KW-0472">Membrane</keyword>
<evidence type="ECO:0000256" key="4">
    <source>
        <dbReference type="ARBA" id="ARBA00022989"/>
    </source>
</evidence>
<reference evidence="9" key="1">
    <citation type="submission" date="2022-10" db="EMBL/GenBank/DDBJ databases">
        <title>Determination and structural analysis of whole genome sequence of Sarocladium strictum F4-1.</title>
        <authorList>
            <person name="Hu L."/>
            <person name="Jiang Y."/>
        </authorList>
    </citation>
    <scope>NUCLEOTIDE SEQUENCE</scope>
    <source>
        <strain evidence="9">F4-1</strain>
    </source>
</reference>
<keyword evidence="2 6" id="KW-0812">Transmembrane</keyword>
<evidence type="ECO:0000313" key="10">
    <source>
        <dbReference type="Proteomes" id="UP001175261"/>
    </source>
</evidence>
<dbReference type="Proteomes" id="UP001175261">
    <property type="component" value="Unassembled WGS sequence"/>
</dbReference>
<accession>A0AA39GEI6</accession>
<dbReference type="EMBL" id="JAPDFR010000006">
    <property type="protein sequence ID" value="KAK0385870.1"/>
    <property type="molecule type" value="Genomic_DNA"/>
</dbReference>
<name>A0AA39GEI6_SARSR</name>
<dbReference type="Pfam" id="PF09430">
    <property type="entry name" value="EMC7_beta-sandw"/>
    <property type="match status" value="1"/>
</dbReference>
<evidence type="ECO:0000259" key="8">
    <source>
        <dbReference type="Pfam" id="PF09430"/>
    </source>
</evidence>
<keyword evidence="4 6" id="KW-1133">Transmembrane helix</keyword>
<feature type="domain" description="ER membrane protein complex subunit 7 beta-sandwich" evidence="8">
    <location>
        <begin position="30"/>
        <end position="153"/>
    </location>
</feature>
<dbReference type="PANTHER" id="PTHR13605">
    <property type="entry name" value="ER MEMBRANE PROTEIN COMPLEX SUBUNIT 7"/>
    <property type="match status" value="1"/>
</dbReference>
<comment type="subcellular location">
    <subcellularLocation>
        <location evidence="1">Membrane</location>
        <topology evidence="1">Single-pass membrane protein</topology>
    </subcellularLocation>
</comment>
<dbReference type="PANTHER" id="PTHR13605:SF4">
    <property type="entry name" value="ER MEMBRANE PROTEIN COMPLEX SUBUNIT 7"/>
    <property type="match status" value="1"/>
</dbReference>
<gene>
    <name evidence="9" type="ORF">NLU13_7047</name>
</gene>